<protein>
    <submittedName>
        <fullName evidence="2">Uncharacterized protein</fullName>
    </submittedName>
</protein>
<accession>A0A1I4U126</accession>
<feature type="region of interest" description="Disordered" evidence="1">
    <location>
        <begin position="16"/>
        <end position="73"/>
    </location>
</feature>
<dbReference type="InterPro" id="IPR011050">
    <property type="entry name" value="Pectin_lyase_fold/virulence"/>
</dbReference>
<gene>
    <name evidence="2" type="ORF">SAMN05192568_106134</name>
</gene>
<dbReference type="EMBL" id="FOTK01000061">
    <property type="protein sequence ID" value="SFM82748.1"/>
    <property type="molecule type" value="Genomic_DNA"/>
</dbReference>
<name>A0A1I4U126_9HYPH</name>
<dbReference type="AlphaFoldDB" id="A0A1I4U126"/>
<evidence type="ECO:0000313" key="3">
    <source>
        <dbReference type="Proteomes" id="UP000199048"/>
    </source>
</evidence>
<organism evidence="2 3">
    <name type="scientific">Methylobacterium pseudosasicola</name>
    <dbReference type="NCBI Taxonomy" id="582667"/>
    <lineage>
        <taxon>Bacteria</taxon>
        <taxon>Pseudomonadati</taxon>
        <taxon>Pseudomonadota</taxon>
        <taxon>Alphaproteobacteria</taxon>
        <taxon>Hyphomicrobiales</taxon>
        <taxon>Methylobacteriaceae</taxon>
        <taxon>Methylobacterium</taxon>
    </lineage>
</organism>
<evidence type="ECO:0000313" key="2">
    <source>
        <dbReference type="EMBL" id="SFM82748.1"/>
    </source>
</evidence>
<dbReference type="SUPFAM" id="SSF51126">
    <property type="entry name" value="Pectin lyase-like"/>
    <property type="match status" value="1"/>
</dbReference>
<proteinExistence type="predicted"/>
<feature type="compositionally biased region" description="Polar residues" evidence="1">
    <location>
        <begin position="64"/>
        <end position="73"/>
    </location>
</feature>
<sequence length="470" mass="48777">MIVSDIVVLRPAAQNVPPGVALPAGPPGLPGANGLPGAQGEPGAPGKDGITPDISGKLDKTGDASGTSLQQPGATRALTPIQILTPYRNLAEFRFASDADDTASFNRAIGDLQAGARVVFDSVKTISGPINMSRDNYTIEAVNPRAGLIQSSALNQPIFNITANRCRLRDIATIYTGGSPTSGATAFQIAGTYSDLSHCTAFNGYRLFAWRSGGHLASNLLGYDWAWSALDFQNANDVYVSNFLFSTSTQTNGAGGAVRLYNQCESVRLAGGEVIGGKFGLLTGADTYARGSCPAFGEITDVKFDNQGQGSILDKSIDMVFQAPWFSGGRSGSGYSGLTIRNSRAPRFHAPRFFACGYSGLVVEATTLDLELRGALAHANSITGGAGNGRGIEVMANATDFKIIGGVGGNDLFRDVPGYGTGQQGFNLVLNSGCDRFSVIGFGGPAGTAGHIFDGSASGANKTLLANYSR</sequence>
<keyword evidence="3" id="KW-1185">Reference proteome</keyword>
<dbReference type="RefSeq" id="WP_092046541.1">
    <property type="nucleotide sequence ID" value="NZ_FOTK01000061.1"/>
</dbReference>
<reference evidence="3" key="1">
    <citation type="submission" date="2016-10" db="EMBL/GenBank/DDBJ databases">
        <authorList>
            <person name="Varghese N."/>
            <person name="Submissions S."/>
        </authorList>
    </citation>
    <scope>NUCLEOTIDE SEQUENCE [LARGE SCALE GENOMIC DNA]</scope>
    <source>
        <strain evidence="3">BL36</strain>
    </source>
</reference>
<dbReference type="STRING" id="582667.SAMN05192568_106134"/>
<dbReference type="Proteomes" id="UP000199048">
    <property type="component" value="Unassembled WGS sequence"/>
</dbReference>
<evidence type="ECO:0000256" key="1">
    <source>
        <dbReference type="SAM" id="MobiDB-lite"/>
    </source>
</evidence>